<evidence type="ECO:0000313" key="4">
    <source>
        <dbReference type="Proteomes" id="UP000191500"/>
    </source>
</evidence>
<dbReference type="Proteomes" id="UP000191500">
    <property type="component" value="Unassembled WGS sequence"/>
</dbReference>
<dbReference type="InterPro" id="IPR020843">
    <property type="entry name" value="ER"/>
</dbReference>
<dbReference type="GO" id="GO:0016491">
    <property type="term" value="F:oxidoreductase activity"/>
    <property type="evidence" value="ECO:0007669"/>
    <property type="project" value="InterPro"/>
</dbReference>
<proteinExistence type="predicted"/>
<keyword evidence="1" id="KW-0808">Transferase</keyword>
<dbReference type="SUPFAM" id="SSF50129">
    <property type="entry name" value="GroES-like"/>
    <property type="match status" value="1"/>
</dbReference>
<dbReference type="GO" id="GO:0016740">
    <property type="term" value="F:transferase activity"/>
    <property type="evidence" value="ECO:0007669"/>
    <property type="project" value="UniProtKB-KW"/>
</dbReference>
<name>A0A1V6UC26_9EURO</name>
<evidence type="ECO:0000259" key="2">
    <source>
        <dbReference type="SMART" id="SM00829"/>
    </source>
</evidence>
<dbReference type="EMBL" id="MDDG01000012">
    <property type="protein sequence ID" value="OQE36008.1"/>
    <property type="molecule type" value="Genomic_DNA"/>
</dbReference>
<comment type="caution">
    <text evidence="3">The sequence shown here is derived from an EMBL/GenBank/DDBJ whole genome shotgun (WGS) entry which is preliminary data.</text>
</comment>
<feature type="domain" description="Enoyl reductase (ER)" evidence="2">
    <location>
        <begin position="2"/>
        <end position="176"/>
    </location>
</feature>
<dbReference type="InterPro" id="IPR036291">
    <property type="entry name" value="NAD(P)-bd_dom_sf"/>
</dbReference>
<evidence type="ECO:0000256" key="1">
    <source>
        <dbReference type="ARBA" id="ARBA00022679"/>
    </source>
</evidence>
<dbReference type="CDD" id="cd05195">
    <property type="entry name" value="enoyl_red"/>
    <property type="match status" value="1"/>
</dbReference>
<accession>A0A1V6UC26</accession>
<reference evidence="4" key="1">
    <citation type="journal article" date="2017" name="Nat. Microbiol.">
        <title>Global analysis of biosynthetic gene clusters reveals vast potential of secondary metabolite production in Penicillium species.</title>
        <authorList>
            <person name="Nielsen J.C."/>
            <person name="Grijseels S."/>
            <person name="Prigent S."/>
            <person name="Ji B."/>
            <person name="Dainat J."/>
            <person name="Nielsen K.F."/>
            <person name="Frisvad J.C."/>
            <person name="Workman M."/>
            <person name="Nielsen J."/>
        </authorList>
    </citation>
    <scope>NUCLEOTIDE SEQUENCE [LARGE SCALE GENOMIC DNA]</scope>
    <source>
        <strain evidence="4">IBT 31321</strain>
    </source>
</reference>
<keyword evidence="4" id="KW-1185">Reference proteome</keyword>
<dbReference type="SMART" id="SM00829">
    <property type="entry name" value="PKS_ER"/>
    <property type="match status" value="1"/>
</dbReference>
<dbReference type="STRING" id="36646.A0A1V6UC26"/>
<dbReference type="PANTHER" id="PTHR45681">
    <property type="entry name" value="POLYKETIDE SYNTHASE 44-RELATED"/>
    <property type="match status" value="1"/>
</dbReference>
<organism evidence="3 4">
    <name type="scientific">Penicillium coprophilum</name>
    <dbReference type="NCBI Taxonomy" id="36646"/>
    <lineage>
        <taxon>Eukaryota</taxon>
        <taxon>Fungi</taxon>
        <taxon>Dikarya</taxon>
        <taxon>Ascomycota</taxon>
        <taxon>Pezizomycotina</taxon>
        <taxon>Eurotiomycetes</taxon>
        <taxon>Eurotiomycetidae</taxon>
        <taxon>Eurotiales</taxon>
        <taxon>Aspergillaceae</taxon>
        <taxon>Penicillium</taxon>
    </lineage>
</organism>
<dbReference type="InterPro" id="IPR050444">
    <property type="entry name" value="Polyketide_Synthase"/>
</dbReference>
<dbReference type="AlphaFoldDB" id="A0A1V6UC26"/>
<protein>
    <recommendedName>
        <fullName evidence="2">Enoyl reductase (ER) domain-containing protein</fullName>
    </recommendedName>
</protein>
<dbReference type="SUPFAM" id="SSF51735">
    <property type="entry name" value="NAD(P)-binding Rossmann-fold domains"/>
    <property type="match status" value="1"/>
</dbReference>
<sequence length="177" mass="19835">MGIVPDSEYMLRLECGGVVKQLGAGVEMFKVGDRGCMLKGGSHENRVRTHVDRWYMIPDTMAFQKAATLPSIYVTVGTEEKRQFLESTYGIPRSQIFSSRNTKIEQGILRETGDRGIDCIFNSLVGELLNAPWRIFADGGTMVEIGKRDIIDRNTLAMEPFDTNALSELWACHSPRT</sequence>
<gene>
    <name evidence="3" type="ORF">PENCOP_c012G01860</name>
</gene>
<dbReference type="InterPro" id="IPR011032">
    <property type="entry name" value="GroES-like_sf"/>
</dbReference>
<evidence type="ECO:0000313" key="3">
    <source>
        <dbReference type="EMBL" id="OQE36008.1"/>
    </source>
</evidence>
<dbReference type="PANTHER" id="PTHR45681:SF6">
    <property type="entry name" value="POLYKETIDE SYNTHASE 37"/>
    <property type="match status" value="1"/>
</dbReference>
<dbReference type="Gene3D" id="3.90.180.10">
    <property type="entry name" value="Medium-chain alcohol dehydrogenases, catalytic domain"/>
    <property type="match status" value="2"/>
</dbReference>